<dbReference type="EMBL" id="JAINUF010000007">
    <property type="protein sequence ID" value="KAJ8353351.1"/>
    <property type="molecule type" value="Genomic_DNA"/>
</dbReference>
<evidence type="ECO:0000313" key="3">
    <source>
        <dbReference type="Proteomes" id="UP001152622"/>
    </source>
</evidence>
<reference evidence="2" key="1">
    <citation type="journal article" date="2023" name="Science">
        <title>Genome structures resolve the early diversification of teleost fishes.</title>
        <authorList>
            <person name="Parey E."/>
            <person name="Louis A."/>
            <person name="Montfort J."/>
            <person name="Bouchez O."/>
            <person name="Roques C."/>
            <person name="Iampietro C."/>
            <person name="Lluch J."/>
            <person name="Castinel A."/>
            <person name="Donnadieu C."/>
            <person name="Desvignes T."/>
            <person name="Floi Bucao C."/>
            <person name="Jouanno E."/>
            <person name="Wen M."/>
            <person name="Mejri S."/>
            <person name="Dirks R."/>
            <person name="Jansen H."/>
            <person name="Henkel C."/>
            <person name="Chen W.J."/>
            <person name="Zahm M."/>
            <person name="Cabau C."/>
            <person name="Klopp C."/>
            <person name="Thompson A.W."/>
            <person name="Robinson-Rechavi M."/>
            <person name="Braasch I."/>
            <person name="Lecointre G."/>
            <person name="Bobe J."/>
            <person name="Postlethwait J.H."/>
            <person name="Berthelot C."/>
            <person name="Roest Crollius H."/>
            <person name="Guiguen Y."/>
        </authorList>
    </citation>
    <scope>NUCLEOTIDE SEQUENCE</scope>
    <source>
        <strain evidence="2">WJC10195</strain>
    </source>
</reference>
<accession>A0A9Q1F8I0</accession>
<feature type="region of interest" description="Disordered" evidence="1">
    <location>
        <begin position="1"/>
        <end position="76"/>
    </location>
</feature>
<evidence type="ECO:0000313" key="2">
    <source>
        <dbReference type="EMBL" id="KAJ8353351.1"/>
    </source>
</evidence>
<feature type="compositionally biased region" description="Low complexity" evidence="1">
    <location>
        <begin position="24"/>
        <end position="33"/>
    </location>
</feature>
<evidence type="ECO:0000256" key="1">
    <source>
        <dbReference type="SAM" id="MobiDB-lite"/>
    </source>
</evidence>
<proteinExistence type="predicted"/>
<organism evidence="2 3">
    <name type="scientific">Synaphobranchus kaupii</name>
    <name type="common">Kaup's arrowtooth eel</name>
    <dbReference type="NCBI Taxonomy" id="118154"/>
    <lineage>
        <taxon>Eukaryota</taxon>
        <taxon>Metazoa</taxon>
        <taxon>Chordata</taxon>
        <taxon>Craniata</taxon>
        <taxon>Vertebrata</taxon>
        <taxon>Euteleostomi</taxon>
        <taxon>Actinopterygii</taxon>
        <taxon>Neopterygii</taxon>
        <taxon>Teleostei</taxon>
        <taxon>Anguilliformes</taxon>
        <taxon>Synaphobranchidae</taxon>
        <taxon>Synaphobranchus</taxon>
    </lineage>
</organism>
<sequence>MANIASEAHAKGCQAGQVEQVPSAGPVGPAAPGRQGGSTDHLSGGQRERSGSQGVDRSLKRLSGSRGWSGTGGTEG</sequence>
<keyword evidence="3" id="KW-1185">Reference proteome</keyword>
<dbReference type="AlphaFoldDB" id="A0A9Q1F8I0"/>
<feature type="compositionally biased region" description="Gly residues" evidence="1">
    <location>
        <begin position="67"/>
        <end position="76"/>
    </location>
</feature>
<gene>
    <name evidence="2" type="ORF">SKAU_G00209180</name>
</gene>
<dbReference type="Proteomes" id="UP001152622">
    <property type="component" value="Chromosome 7"/>
</dbReference>
<name>A0A9Q1F8I0_SYNKA</name>
<comment type="caution">
    <text evidence="2">The sequence shown here is derived from an EMBL/GenBank/DDBJ whole genome shotgun (WGS) entry which is preliminary data.</text>
</comment>
<protein>
    <submittedName>
        <fullName evidence="2">Uncharacterized protein</fullName>
    </submittedName>
</protein>